<protein>
    <recommendedName>
        <fullName evidence="1">ERCC4 domain-containing protein</fullName>
    </recommendedName>
</protein>
<feature type="domain" description="ERCC4" evidence="1">
    <location>
        <begin position="6"/>
        <end position="145"/>
    </location>
</feature>
<name>A0A926I6J7_9FIRM</name>
<organism evidence="2 3">
    <name type="scientific">Fumia xinanensis</name>
    <dbReference type="NCBI Taxonomy" id="2763659"/>
    <lineage>
        <taxon>Bacteria</taxon>
        <taxon>Bacillati</taxon>
        <taxon>Bacillota</taxon>
        <taxon>Clostridia</taxon>
        <taxon>Eubacteriales</taxon>
        <taxon>Oscillospiraceae</taxon>
        <taxon>Fumia</taxon>
    </lineage>
</organism>
<keyword evidence="3" id="KW-1185">Reference proteome</keyword>
<evidence type="ECO:0000259" key="1">
    <source>
        <dbReference type="Pfam" id="PF02732"/>
    </source>
</evidence>
<accession>A0A926I6J7</accession>
<dbReference type="AlphaFoldDB" id="A0A926I6J7"/>
<sequence length="165" mass="19201">MVILCDTREQPTRAYKRRLEAMGRPYERVALISGDYSARVTLPDGTPYSFADKVAIERKMSANEISSNFTRGRDQFKREFDRFTGAGGKLYLLIERTDWGSILRHQYNTQFAPKSFIASLMAWQARYNTQILFCQPEDTGHLIERILYYEIKERLERGDADDHCG</sequence>
<proteinExistence type="predicted"/>
<dbReference type="InterPro" id="IPR006166">
    <property type="entry name" value="ERCC4_domain"/>
</dbReference>
<dbReference type="RefSeq" id="WP_249293770.1">
    <property type="nucleotide sequence ID" value="NZ_JACRSV010000001.1"/>
</dbReference>
<dbReference type="InterPro" id="IPR011335">
    <property type="entry name" value="Restrct_endonuc-II-like"/>
</dbReference>
<reference evidence="2" key="1">
    <citation type="submission" date="2020-08" db="EMBL/GenBank/DDBJ databases">
        <title>Genome public.</title>
        <authorList>
            <person name="Liu C."/>
            <person name="Sun Q."/>
        </authorList>
    </citation>
    <scope>NUCLEOTIDE SEQUENCE</scope>
    <source>
        <strain evidence="2">NSJ-33</strain>
    </source>
</reference>
<dbReference type="Pfam" id="PF02732">
    <property type="entry name" value="ERCC4"/>
    <property type="match status" value="1"/>
</dbReference>
<dbReference type="GO" id="GO:0003677">
    <property type="term" value="F:DNA binding"/>
    <property type="evidence" value="ECO:0007669"/>
    <property type="project" value="InterPro"/>
</dbReference>
<dbReference type="GO" id="GO:0006259">
    <property type="term" value="P:DNA metabolic process"/>
    <property type="evidence" value="ECO:0007669"/>
    <property type="project" value="UniProtKB-ARBA"/>
</dbReference>
<dbReference type="Proteomes" id="UP000610760">
    <property type="component" value="Unassembled WGS sequence"/>
</dbReference>
<evidence type="ECO:0000313" key="2">
    <source>
        <dbReference type="EMBL" id="MBC8558872.1"/>
    </source>
</evidence>
<dbReference type="SUPFAM" id="SSF52980">
    <property type="entry name" value="Restriction endonuclease-like"/>
    <property type="match status" value="1"/>
</dbReference>
<evidence type="ECO:0000313" key="3">
    <source>
        <dbReference type="Proteomes" id="UP000610760"/>
    </source>
</evidence>
<gene>
    <name evidence="2" type="ORF">H8710_02185</name>
</gene>
<dbReference type="EMBL" id="JACRSV010000001">
    <property type="protein sequence ID" value="MBC8558872.1"/>
    <property type="molecule type" value="Genomic_DNA"/>
</dbReference>
<comment type="caution">
    <text evidence="2">The sequence shown here is derived from an EMBL/GenBank/DDBJ whole genome shotgun (WGS) entry which is preliminary data.</text>
</comment>
<dbReference type="GO" id="GO:0004518">
    <property type="term" value="F:nuclease activity"/>
    <property type="evidence" value="ECO:0007669"/>
    <property type="project" value="InterPro"/>
</dbReference>
<dbReference type="Gene3D" id="3.40.50.10130">
    <property type="match status" value="1"/>
</dbReference>